<dbReference type="Gene3D" id="3.30.70.270">
    <property type="match status" value="1"/>
</dbReference>
<accession>A0AA39X2L3</accession>
<dbReference type="Proteomes" id="UP001175000">
    <property type="component" value="Unassembled WGS sequence"/>
</dbReference>
<gene>
    <name evidence="5" type="ORF">B0T14DRAFT_509140</name>
</gene>
<name>A0AA39X2L3_9PEZI</name>
<dbReference type="SUPFAM" id="SSF56672">
    <property type="entry name" value="DNA/RNA polymerases"/>
    <property type="match status" value="1"/>
</dbReference>
<reference evidence="5" key="1">
    <citation type="submission" date="2023-06" db="EMBL/GenBank/DDBJ databases">
        <title>Genome-scale phylogeny and comparative genomics of the fungal order Sordariales.</title>
        <authorList>
            <consortium name="Lawrence Berkeley National Laboratory"/>
            <person name="Hensen N."/>
            <person name="Bonometti L."/>
            <person name="Westerberg I."/>
            <person name="Brannstrom I.O."/>
            <person name="Guillou S."/>
            <person name="Cros-Aarteil S."/>
            <person name="Calhoun S."/>
            <person name="Haridas S."/>
            <person name="Kuo A."/>
            <person name="Mondo S."/>
            <person name="Pangilinan J."/>
            <person name="Riley R."/>
            <person name="Labutti K."/>
            <person name="Andreopoulos B."/>
            <person name="Lipzen A."/>
            <person name="Chen C."/>
            <person name="Yanf M."/>
            <person name="Daum C."/>
            <person name="Ng V."/>
            <person name="Clum A."/>
            <person name="Steindorff A."/>
            <person name="Ohm R."/>
            <person name="Martin F."/>
            <person name="Silar P."/>
            <person name="Natvig D."/>
            <person name="Lalanne C."/>
            <person name="Gautier V."/>
            <person name="Ament-Velasquez S.L."/>
            <person name="Kruys A."/>
            <person name="Hutchinson M.I."/>
            <person name="Powell A.J."/>
            <person name="Barry K."/>
            <person name="Miller A.N."/>
            <person name="Grigoriev I.V."/>
            <person name="Debuchy R."/>
            <person name="Gladieux P."/>
            <person name="Thoren M.H."/>
            <person name="Johannesson H."/>
        </authorList>
    </citation>
    <scope>NUCLEOTIDE SEQUENCE</scope>
    <source>
        <strain evidence="5">CBS 606.72</strain>
    </source>
</reference>
<dbReference type="FunFam" id="3.40.1170.60:FF:000006">
    <property type="entry name" value="DNA polymerase iota"/>
    <property type="match status" value="1"/>
</dbReference>
<dbReference type="EMBL" id="JAULSU010000002">
    <property type="protein sequence ID" value="KAK0626095.1"/>
    <property type="molecule type" value="Genomic_DNA"/>
</dbReference>
<dbReference type="Gene3D" id="3.40.1170.60">
    <property type="match status" value="1"/>
</dbReference>
<evidence type="ECO:0000256" key="3">
    <source>
        <dbReference type="SAM" id="MobiDB-lite"/>
    </source>
</evidence>
<feature type="compositionally biased region" description="Acidic residues" evidence="3">
    <location>
        <begin position="577"/>
        <end position="590"/>
    </location>
</feature>
<dbReference type="Gene3D" id="3.30.1490.100">
    <property type="entry name" value="DNA polymerase, Y-family, little finger domain"/>
    <property type="match status" value="1"/>
</dbReference>
<evidence type="ECO:0000313" key="6">
    <source>
        <dbReference type="Proteomes" id="UP001175000"/>
    </source>
</evidence>
<evidence type="ECO:0000256" key="1">
    <source>
        <dbReference type="ARBA" id="ARBA00004173"/>
    </source>
</evidence>
<protein>
    <recommendedName>
        <fullName evidence="4">UmuC domain-containing protein</fullName>
    </recommendedName>
</protein>
<proteinExistence type="predicted"/>
<organism evidence="5 6">
    <name type="scientific">Immersiella caudata</name>
    <dbReference type="NCBI Taxonomy" id="314043"/>
    <lineage>
        <taxon>Eukaryota</taxon>
        <taxon>Fungi</taxon>
        <taxon>Dikarya</taxon>
        <taxon>Ascomycota</taxon>
        <taxon>Pezizomycotina</taxon>
        <taxon>Sordariomycetes</taxon>
        <taxon>Sordariomycetidae</taxon>
        <taxon>Sordariales</taxon>
        <taxon>Lasiosphaeriaceae</taxon>
        <taxon>Immersiella</taxon>
    </lineage>
</organism>
<keyword evidence="2" id="KW-0496">Mitochondrion</keyword>
<comment type="caution">
    <text evidence="5">The sequence shown here is derived from an EMBL/GenBank/DDBJ whole genome shotgun (WGS) entry which is preliminary data.</text>
</comment>
<dbReference type="GO" id="GO:0005739">
    <property type="term" value="C:mitochondrion"/>
    <property type="evidence" value="ECO:0007669"/>
    <property type="project" value="UniProtKB-SubCell"/>
</dbReference>
<dbReference type="PROSITE" id="PS50173">
    <property type="entry name" value="UMUC"/>
    <property type="match status" value="1"/>
</dbReference>
<evidence type="ECO:0000313" key="5">
    <source>
        <dbReference type="EMBL" id="KAK0626095.1"/>
    </source>
</evidence>
<dbReference type="Pfam" id="PF00817">
    <property type="entry name" value="IMS"/>
    <property type="match status" value="1"/>
</dbReference>
<dbReference type="InterPro" id="IPR036775">
    <property type="entry name" value="DNA_pol_Y-fam_lit_finger_sf"/>
</dbReference>
<keyword evidence="6" id="KW-1185">Reference proteome</keyword>
<dbReference type="InterPro" id="IPR043128">
    <property type="entry name" value="Rev_trsase/Diguanyl_cyclase"/>
</dbReference>
<dbReference type="GO" id="GO:0070987">
    <property type="term" value="P:error-free translesion synthesis"/>
    <property type="evidence" value="ECO:0007669"/>
    <property type="project" value="UniProtKB-ARBA"/>
</dbReference>
<dbReference type="GO" id="GO:0003684">
    <property type="term" value="F:damaged DNA binding"/>
    <property type="evidence" value="ECO:0007669"/>
    <property type="project" value="InterPro"/>
</dbReference>
<dbReference type="InterPro" id="IPR043502">
    <property type="entry name" value="DNA/RNA_pol_sf"/>
</dbReference>
<comment type="subcellular location">
    <subcellularLocation>
        <location evidence="1">Mitochondrion</location>
    </subcellularLocation>
</comment>
<dbReference type="SUPFAM" id="SSF100879">
    <property type="entry name" value="Lesion bypass DNA polymerase (Y-family), little finger domain"/>
    <property type="match status" value="1"/>
</dbReference>
<dbReference type="GO" id="GO:0003887">
    <property type="term" value="F:DNA-directed DNA polymerase activity"/>
    <property type="evidence" value="ECO:0007669"/>
    <property type="project" value="TreeGrafter"/>
</dbReference>
<dbReference type="AlphaFoldDB" id="A0AA39X2L3"/>
<sequence>MEPPGQHKRKPPRRRNDRVILHFDLDCFYAQCVENRQPALKTKPLGIRQKGILATCNYVARRRGVGKLTTLVEAKRLCPDLVIVDGEDLSLFRDVSKQLYALLRSYSWNGKVERLGLDEVFLDVTDMISYNLELLNRNSLGQSYFCLSRTDPEQGFEFDATGFWGCVQGSAMEADVARGDALSDTLYMRLLLASHLARYLRLKIEGEGYTSACGISTNKLLAKLVGNKNKPQNQTTLLALNEDAVFEFMDEHGLRKVPGIGSKITHVLEGFVLGKEIEQDLHWMECSVSVGQVRTHPLIQSPSVLDNLLGGRGSERGLPGKVWSLLHGVDETDVKPARDVPTQISIEDTYKGLNDPSEISRELSFIAASLLRRLHVDLLEDDIPTAQNQTQAATQTPSSSTKRWLACPRTIRLTTRPYTSPTDAKPYDWARTSRSAPLPSFVFSQSMSGEEIVEKLVVETLLPLFSRLNPAPKGWNIGLINICVTNMAGAAAGEGGVRDIGTMFRRQSDVLKEFTVYDNGDGLDVGAGVGAPSFGRGEKDSGVVVEVASGLPEEWRGAMEAQDVDMAKGYGGKEGSDLDGDQGSELDDAWDEHRGESSSQEEGSEECPLCGRFLPSFALAAHERFHRMEMDSD</sequence>
<dbReference type="InterPro" id="IPR001126">
    <property type="entry name" value="UmuC"/>
</dbReference>
<dbReference type="PANTHER" id="PTHR46404:SF1">
    <property type="entry name" value="DNA POLYMERASE IOTA"/>
    <property type="match status" value="1"/>
</dbReference>
<dbReference type="GO" id="GO:0006281">
    <property type="term" value="P:DNA repair"/>
    <property type="evidence" value="ECO:0007669"/>
    <property type="project" value="InterPro"/>
</dbReference>
<dbReference type="PANTHER" id="PTHR46404">
    <property type="entry name" value="DNA POLYMERASE IOTA"/>
    <property type="match status" value="1"/>
</dbReference>
<feature type="domain" description="UmuC" evidence="4">
    <location>
        <begin position="20"/>
        <end position="261"/>
    </location>
</feature>
<feature type="region of interest" description="Disordered" evidence="3">
    <location>
        <begin position="567"/>
        <end position="608"/>
    </location>
</feature>
<evidence type="ECO:0000256" key="2">
    <source>
        <dbReference type="ARBA" id="ARBA00023128"/>
    </source>
</evidence>
<evidence type="ECO:0000259" key="4">
    <source>
        <dbReference type="PROSITE" id="PS50173"/>
    </source>
</evidence>